<accession>A0A166XVT7</accession>
<dbReference type="CDD" id="cd01066">
    <property type="entry name" value="APP_MetAP"/>
    <property type="match status" value="1"/>
</dbReference>
<reference evidence="8 9" key="1">
    <citation type="submission" date="2013-07" db="EMBL/GenBank/DDBJ databases">
        <title>Comparative Genomic and Metabolomic Analysis of Twelve Strains of Pseudoalteromonas luteoviolacea.</title>
        <authorList>
            <person name="Vynne N.G."/>
            <person name="Mansson M."/>
            <person name="Gram L."/>
        </authorList>
    </citation>
    <scope>NUCLEOTIDE SEQUENCE [LARGE SCALE GENOMIC DNA]</scope>
    <source>
        <strain evidence="8 9">DSM 6061</strain>
    </source>
</reference>
<dbReference type="Gene3D" id="3.90.230.10">
    <property type="entry name" value="Creatinase/methionine aminopeptidase superfamily"/>
    <property type="match status" value="1"/>
</dbReference>
<name>A0A166XVT7_9GAMM</name>
<evidence type="ECO:0000313" key="8">
    <source>
        <dbReference type="EMBL" id="KZN40962.1"/>
    </source>
</evidence>
<evidence type="ECO:0000313" key="9">
    <source>
        <dbReference type="Proteomes" id="UP000076643"/>
    </source>
</evidence>
<proteinExistence type="inferred from homology"/>
<gene>
    <name evidence="8" type="ORF">N475_00880</name>
</gene>
<dbReference type="InterPro" id="IPR000587">
    <property type="entry name" value="Creatinase_N"/>
</dbReference>
<evidence type="ECO:0000259" key="7">
    <source>
        <dbReference type="Pfam" id="PF01321"/>
    </source>
</evidence>
<dbReference type="Proteomes" id="UP000076643">
    <property type="component" value="Unassembled WGS sequence"/>
</dbReference>
<dbReference type="AlphaFoldDB" id="A0A166XVT7"/>
<sequence>MKGIGFQTKQAALDSLQNMTSGAVPITEDEFSVRMEKAQSFMREQNIDALYLNAGTNLKYFTGLSWSASERLVGAILPAQGQVRFIAPFFELGTINEYQIIKGEIHAWQEEESPYLLVGDVLREIGVSDTATLAVDESAAFFTVDGIAKANPGLNIINGHHVTAHCRMHKSENEIALIQRAMDMTLEVHKAAASILHEGISTSEVEEFIEQAHQKVGAPGNYFCIVLFGKASSFPHGVKDPQTLKKGDVVLIDTGCKIHGYLSDITRTYVFGEATERQKEMWQHEKIAQASAFEAAQIGATCGDVDHAARSYLASQSLGPDYQLPGCPHRTGHGIGLDIHELPYLVKDNPQPLAPGMCFSNEPMLVLPDEFGIRLEDHFYMTEHGPKWFTEPSHSIDDPFGIDK</sequence>
<dbReference type="PROSITE" id="PS00491">
    <property type="entry name" value="PROLINE_PEPTIDASE"/>
    <property type="match status" value="1"/>
</dbReference>
<dbReference type="PATRIC" id="fig|1365250.3.peg.1324"/>
<keyword evidence="3" id="KW-0378">Hydrolase</keyword>
<keyword evidence="1" id="KW-0645">Protease</keyword>
<comment type="similarity">
    <text evidence="5">Belongs to the peptidase M24B family.</text>
</comment>
<dbReference type="EMBL" id="AUYB01000092">
    <property type="protein sequence ID" value="KZN40962.1"/>
    <property type="molecule type" value="Genomic_DNA"/>
</dbReference>
<feature type="domain" description="Creatinase N-terminal" evidence="7">
    <location>
        <begin position="34"/>
        <end position="168"/>
    </location>
</feature>
<feature type="domain" description="Peptidase M24" evidence="6">
    <location>
        <begin position="177"/>
        <end position="383"/>
    </location>
</feature>
<dbReference type="PANTHER" id="PTHR46112">
    <property type="entry name" value="AMINOPEPTIDASE"/>
    <property type="match status" value="1"/>
</dbReference>
<keyword evidence="2 5" id="KW-0479">Metal-binding</keyword>
<dbReference type="RefSeq" id="WP_063364885.1">
    <property type="nucleotide sequence ID" value="NZ_AQHB01000023.1"/>
</dbReference>
<evidence type="ECO:0000256" key="2">
    <source>
        <dbReference type="ARBA" id="ARBA00022723"/>
    </source>
</evidence>
<evidence type="ECO:0000259" key="6">
    <source>
        <dbReference type="Pfam" id="PF00557"/>
    </source>
</evidence>
<dbReference type="PANTHER" id="PTHR46112:SF3">
    <property type="entry name" value="AMINOPEPTIDASE YPDF"/>
    <property type="match status" value="1"/>
</dbReference>
<keyword evidence="4" id="KW-0482">Metalloprotease</keyword>
<dbReference type="SUPFAM" id="SSF53092">
    <property type="entry name" value="Creatinase/prolidase N-terminal domain"/>
    <property type="match status" value="1"/>
</dbReference>
<dbReference type="InterPro" id="IPR029149">
    <property type="entry name" value="Creatin/AminoP/Spt16_N"/>
</dbReference>
<dbReference type="InterPro" id="IPR001131">
    <property type="entry name" value="Peptidase_M24B_aminopep-P_CS"/>
</dbReference>
<dbReference type="GO" id="GO:0046872">
    <property type="term" value="F:metal ion binding"/>
    <property type="evidence" value="ECO:0007669"/>
    <property type="project" value="UniProtKB-KW"/>
</dbReference>
<dbReference type="Pfam" id="PF01321">
    <property type="entry name" value="Creatinase_N"/>
    <property type="match status" value="1"/>
</dbReference>
<evidence type="ECO:0000256" key="3">
    <source>
        <dbReference type="ARBA" id="ARBA00022801"/>
    </source>
</evidence>
<dbReference type="GO" id="GO:0008237">
    <property type="term" value="F:metallopeptidase activity"/>
    <property type="evidence" value="ECO:0007669"/>
    <property type="project" value="UniProtKB-KW"/>
</dbReference>
<dbReference type="InterPro" id="IPR000994">
    <property type="entry name" value="Pept_M24"/>
</dbReference>
<dbReference type="SUPFAM" id="SSF55920">
    <property type="entry name" value="Creatinase/aminopeptidase"/>
    <property type="match status" value="1"/>
</dbReference>
<dbReference type="Pfam" id="PF00557">
    <property type="entry name" value="Peptidase_M24"/>
    <property type="match status" value="1"/>
</dbReference>
<evidence type="ECO:0000256" key="1">
    <source>
        <dbReference type="ARBA" id="ARBA00022670"/>
    </source>
</evidence>
<dbReference type="STRING" id="43657.S4054249_08010"/>
<dbReference type="Gene3D" id="3.40.350.10">
    <property type="entry name" value="Creatinase/prolidase N-terminal domain"/>
    <property type="match status" value="1"/>
</dbReference>
<organism evidence="8 9">
    <name type="scientific">Pseudoalteromonas luteoviolacea DSM 6061</name>
    <dbReference type="NCBI Taxonomy" id="1365250"/>
    <lineage>
        <taxon>Bacteria</taxon>
        <taxon>Pseudomonadati</taxon>
        <taxon>Pseudomonadota</taxon>
        <taxon>Gammaproteobacteria</taxon>
        <taxon>Alteromonadales</taxon>
        <taxon>Pseudoalteromonadaceae</taxon>
        <taxon>Pseudoalteromonas</taxon>
    </lineage>
</organism>
<keyword evidence="9" id="KW-1185">Reference proteome</keyword>
<evidence type="ECO:0000256" key="4">
    <source>
        <dbReference type="ARBA" id="ARBA00023049"/>
    </source>
</evidence>
<protein>
    <submittedName>
        <fullName evidence="8">X-Pro dipeptidase</fullName>
    </submittedName>
</protein>
<dbReference type="InterPro" id="IPR050659">
    <property type="entry name" value="Peptidase_M24B"/>
</dbReference>
<evidence type="ECO:0000256" key="5">
    <source>
        <dbReference type="RuleBase" id="RU000590"/>
    </source>
</evidence>
<dbReference type="InterPro" id="IPR036005">
    <property type="entry name" value="Creatinase/aminopeptidase-like"/>
</dbReference>
<dbReference type="GO" id="GO:0006508">
    <property type="term" value="P:proteolysis"/>
    <property type="evidence" value="ECO:0007669"/>
    <property type="project" value="UniProtKB-KW"/>
</dbReference>
<comment type="caution">
    <text evidence="8">The sequence shown here is derived from an EMBL/GenBank/DDBJ whole genome shotgun (WGS) entry which is preliminary data.</text>
</comment>